<name>A0ACD3B8T2_9AGAR</name>
<sequence>MSLTSPFTGLSQFIDLPLDIAEQIINILTPAELLALAKTCRQFNTLCLHRFFLLHKIDEQGSFRYRKLIRSLAETCMLQVPTGLEVLFML</sequence>
<dbReference type="EMBL" id="ML208269">
    <property type="protein sequence ID" value="TFK74240.1"/>
    <property type="molecule type" value="Genomic_DNA"/>
</dbReference>
<evidence type="ECO:0000313" key="2">
    <source>
        <dbReference type="Proteomes" id="UP000308600"/>
    </source>
</evidence>
<protein>
    <submittedName>
        <fullName evidence="1">Uncharacterized protein</fullName>
    </submittedName>
</protein>
<keyword evidence="2" id="KW-1185">Reference proteome</keyword>
<accession>A0ACD3B8T2</accession>
<organism evidence="1 2">
    <name type="scientific">Pluteus cervinus</name>
    <dbReference type="NCBI Taxonomy" id="181527"/>
    <lineage>
        <taxon>Eukaryota</taxon>
        <taxon>Fungi</taxon>
        <taxon>Dikarya</taxon>
        <taxon>Basidiomycota</taxon>
        <taxon>Agaricomycotina</taxon>
        <taxon>Agaricomycetes</taxon>
        <taxon>Agaricomycetidae</taxon>
        <taxon>Agaricales</taxon>
        <taxon>Pluteineae</taxon>
        <taxon>Pluteaceae</taxon>
        <taxon>Pluteus</taxon>
    </lineage>
</organism>
<gene>
    <name evidence="1" type="ORF">BDN72DRAFT_833562</name>
</gene>
<evidence type="ECO:0000313" key="1">
    <source>
        <dbReference type="EMBL" id="TFK74240.1"/>
    </source>
</evidence>
<proteinExistence type="predicted"/>
<reference evidence="1 2" key="1">
    <citation type="journal article" date="2019" name="Nat. Ecol. Evol.">
        <title>Megaphylogeny resolves global patterns of mushroom evolution.</title>
        <authorList>
            <person name="Varga T."/>
            <person name="Krizsan K."/>
            <person name="Foldi C."/>
            <person name="Dima B."/>
            <person name="Sanchez-Garcia M."/>
            <person name="Sanchez-Ramirez S."/>
            <person name="Szollosi G.J."/>
            <person name="Szarkandi J.G."/>
            <person name="Papp V."/>
            <person name="Albert L."/>
            <person name="Andreopoulos W."/>
            <person name="Angelini C."/>
            <person name="Antonin V."/>
            <person name="Barry K.W."/>
            <person name="Bougher N.L."/>
            <person name="Buchanan P."/>
            <person name="Buyck B."/>
            <person name="Bense V."/>
            <person name="Catcheside P."/>
            <person name="Chovatia M."/>
            <person name="Cooper J."/>
            <person name="Damon W."/>
            <person name="Desjardin D."/>
            <person name="Finy P."/>
            <person name="Geml J."/>
            <person name="Haridas S."/>
            <person name="Hughes K."/>
            <person name="Justo A."/>
            <person name="Karasinski D."/>
            <person name="Kautmanova I."/>
            <person name="Kiss B."/>
            <person name="Kocsube S."/>
            <person name="Kotiranta H."/>
            <person name="LaButti K.M."/>
            <person name="Lechner B.E."/>
            <person name="Liimatainen K."/>
            <person name="Lipzen A."/>
            <person name="Lukacs Z."/>
            <person name="Mihaltcheva S."/>
            <person name="Morgado L.N."/>
            <person name="Niskanen T."/>
            <person name="Noordeloos M.E."/>
            <person name="Ohm R.A."/>
            <person name="Ortiz-Santana B."/>
            <person name="Ovrebo C."/>
            <person name="Racz N."/>
            <person name="Riley R."/>
            <person name="Savchenko A."/>
            <person name="Shiryaev A."/>
            <person name="Soop K."/>
            <person name="Spirin V."/>
            <person name="Szebenyi C."/>
            <person name="Tomsovsky M."/>
            <person name="Tulloss R.E."/>
            <person name="Uehling J."/>
            <person name="Grigoriev I.V."/>
            <person name="Vagvolgyi C."/>
            <person name="Papp T."/>
            <person name="Martin F.M."/>
            <person name="Miettinen O."/>
            <person name="Hibbett D.S."/>
            <person name="Nagy L.G."/>
        </authorList>
    </citation>
    <scope>NUCLEOTIDE SEQUENCE [LARGE SCALE GENOMIC DNA]</scope>
    <source>
        <strain evidence="1 2">NL-1719</strain>
    </source>
</reference>
<dbReference type="Proteomes" id="UP000308600">
    <property type="component" value="Unassembled WGS sequence"/>
</dbReference>